<evidence type="ECO:0000256" key="1">
    <source>
        <dbReference type="SAM" id="Phobius"/>
    </source>
</evidence>
<dbReference type="EMBL" id="SSDS01000009">
    <property type="protein sequence ID" value="TXG78669.1"/>
    <property type="molecule type" value="Genomic_DNA"/>
</dbReference>
<organism evidence="3 4">
    <name type="scientific">Candidatus Dojkabacteria bacterium</name>
    <dbReference type="NCBI Taxonomy" id="2099670"/>
    <lineage>
        <taxon>Bacteria</taxon>
        <taxon>Candidatus Dojkabacteria</taxon>
    </lineage>
</organism>
<feature type="domain" description="Baseplate protein J-like barrel" evidence="2">
    <location>
        <begin position="486"/>
        <end position="569"/>
    </location>
</feature>
<dbReference type="InterPro" id="IPR006949">
    <property type="entry name" value="Barrel_Baseplate_J-like"/>
</dbReference>
<evidence type="ECO:0000259" key="2">
    <source>
        <dbReference type="Pfam" id="PF04865"/>
    </source>
</evidence>
<keyword evidence="1" id="KW-0812">Transmembrane</keyword>
<accession>A0A5C7JB37</accession>
<dbReference type="AlphaFoldDB" id="A0A5C7JB37"/>
<gene>
    <name evidence="3" type="ORF">E6Q11_00700</name>
</gene>
<sequence length="760" mass="82334">MKLPKLPSLEKKTKTKEYYLSLVLRDEKASAVVFEEENSRVNVVGEHEEHFKTSLNEVPEEELLDVLDKTVSGAERNLPPDTESQKTIFGVNQDWISEDGKIKTQYLTKLIKISDELEFKPMGFLVIPEAVVHLLAKEEGQPISGILTEINNKSLNVYLVKAGKIIETKSSPIEGPIPETVDKLLQHSTTTEILPSRIIIFNGGDEKLQQEFIAHKWSKALPFLHVPQITNLAANYDARSVLNGTATQMGLSVFEPSLSKAVKEDKAEILAGEKGEAVSTEEVVDEDKTLAEAANEFGFSAEDVKAKDKPLTAVEDDLMPRKGAKSDNINTDNITAADQFKEIPEEVKISNSDSQPLSMNAAAISTGMKSTFAKLKIGSIFKGGGGKNPKILLAATIPLVLLLLIGYLYLFGRSATVNLSLDQRDETKTEDITFSEDEATNAKDNIMAARFITVSEDGKTETAATGKKETGDKAKGTVTLFNSDTSGGKTIPAGTTITSSNDLSFETEKAVTIASASGDIFSGTEPGKADVAVTAEKFGTNYNLPSGTKFSVEGTSSVAAKNDKAFSGGTKKDIKVVSKKDIEKLTKDLEEQLKSSAADDIRKQASGYEVLPDFISVEFDKKSFSKDVDDEADNVSLTGVINYKGVAYKKSEAASYANEKFKNNDDLSVNEDSVEITVEDLEEDDGEATGKATIKAGLLPQIDKEKITQDIKGKSLTDARSKILGMPGIKDVEIKISLGFLPLPKTLPFRAGKITISANQ</sequence>
<comment type="caution">
    <text evidence="3">The sequence shown here is derived from an EMBL/GenBank/DDBJ whole genome shotgun (WGS) entry which is preliminary data.</text>
</comment>
<dbReference type="Pfam" id="PF04865">
    <property type="entry name" value="Baseplate_J"/>
    <property type="match status" value="1"/>
</dbReference>
<keyword evidence="1" id="KW-1133">Transmembrane helix</keyword>
<feature type="transmembrane region" description="Helical" evidence="1">
    <location>
        <begin position="391"/>
        <end position="410"/>
    </location>
</feature>
<dbReference type="Proteomes" id="UP000321026">
    <property type="component" value="Unassembled WGS sequence"/>
</dbReference>
<protein>
    <recommendedName>
        <fullName evidence="2">Baseplate protein J-like barrel domain-containing protein</fullName>
    </recommendedName>
</protein>
<proteinExistence type="predicted"/>
<name>A0A5C7JB37_9BACT</name>
<keyword evidence="1" id="KW-0472">Membrane</keyword>
<evidence type="ECO:0000313" key="4">
    <source>
        <dbReference type="Proteomes" id="UP000321026"/>
    </source>
</evidence>
<evidence type="ECO:0000313" key="3">
    <source>
        <dbReference type="EMBL" id="TXG78669.1"/>
    </source>
</evidence>
<reference evidence="3 4" key="1">
    <citation type="submission" date="2018-09" db="EMBL/GenBank/DDBJ databases">
        <title>Metagenome Assembled Genomes from an Advanced Water Purification Facility.</title>
        <authorList>
            <person name="Stamps B.W."/>
            <person name="Spear J.R."/>
        </authorList>
    </citation>
    <scope>NUCLEOTIDE SEQUENCE [LARGE SCALE GENOMIC DNA]</scope>
    <source>
        <strain evidence="3">Bin_63_2</strain>
    </source>
</reference>